<accession>A0AA35LRV4</accession>
<proteinExistence type="predicted"/>
<reference evidence="3" key="1">
    <citation type="submission" date="2023-01" db="EMBL/GenBank/DDBJ databases">
        <authorList>
            <person name="Piombo E."/>
        </authorList>
    </citation>
    <scope>NUCLEOTIDE SEQUENCE</scope>
</reference>
<feature type="region of interest" description="Disordered" evidence="1">
    <location>
        <begin position="824"/>
        <end position="889"/>
    </location>
</feature>
<evidence type="ECO:0000259" key="2">
    <source>
        <dbReference type="Pfam" id="PF06985"/>
    </source>
</evidence>
<feature type="region of interest" description="Disordered" evidence="1">
    <location>
        <begin position="761"/>
        <end position="792"/>
    </location>
</feature>
<feature type="compositionally biased region" description="Basic and acidic residues" evidence="1">
    <location>
        <begin position="862"/>
        <end position="873"/>
    </location>
</feature>
<feature type="domain" description="Heterokaryon incompatibility" evidence="2">
    <location>
        <begin position="249"/>
        <end position="386"/>
    </location>
</feature>
<dbReference type="PANTHER" id="PTHR33112">
    <property type="entry name" value="DOMAIN PROTEIN, PUTATIVE-RELATED"/>
    <property type="match status" value="1"/>
</dbReference>
<name>A0AA35LRV4_9HYPO</name>
<gene>
    <name evidence="3" type="ORF">CCHLO57077_00013031</name>
</gene>
<dbReference type="EMBL" id="CABFNP030000582">
    <property type="protein sequence ID" value="CAI6046481.1"/>
    <property type="molecule type" value="Genomic_DNA"/>
</dbReference>
<evidence type="ECO:0000313" key="3">
    <source>
        <dbReference type="EMBL" id="CAI6046481.1"/>
    </source>
</evidence>
<feature type="compositionally biased region" description="Low complexity" evidence="1">
    <location>
        <begin position="880"/>
        <end position="889"/>
    </location>
</feature>
<organism evidence="3 4">
    <name type="scientific">Clonostachys chloroleuca</name>
    <dbReference type="NCBI Taxonomy" id="1926264"/>
    <lineage>
        <taxon>Eukaryota</taxon>
        <taxon>Fungi</taxon>
        <taxon>Dikarya</taxon>
        <taxon>Ascomycota</taxon>
        <taxon>Pezizomycotina</taxon>
        <taxon>Sordariomycetes</taxon>
        <taxon>Hypocreomycetidae</taxon>
        <taxon>Hypocreales</taxon>
        <taxon>Bionectriaceae</taxon>
        <taxon>Clonostachys</taxon>
    </lineage>
</organism>
<dbReference type="PANTHER" id="PTHR33112:SF1">
    <property type="entry name" value="HETEROKARYON INCOMPATIBILITY DOMAIN-CONTAINING PROTEIN"/>
    <property type="match status" value="1"/>
</dbReference>
<protein>
    <recommendedName>
        <fullName evidence="2">Heterokaryon incompatibility domain-containing protein</fullName>
    </recommendedName>
</protein>
<comment type="caution">
    <text evidence="3">The sequence shown here is derived from an EMBL/GenBank/DDBJ whole genome shotgun (WGS) entry which is preliminary data.</text>
</comment>
<sequence>MADMGDTGIENVPCHKCSDIDLDRVFRGGYKMPHKIIDLGPVPRIQLESSCPLCRLVAEAIYSPFGNPDLASFHETCGFCTPSNERGVAQPGCYQLVAETVKPETKRDSMGHGKMAKYKDTYLVTNPVQQEAKFSKLEPQLGPQSTDVPKLGPGEFVALKVVKADNSGSGFIAYYGSIYPVFDLAEAAAPARSLSASSLDWDLIRSYLRDCYSHHDGCSSPVSQLQVHGFRLIDCHTRRLVPAAQGVKYVALSYVWGAPEKNAHMEVPELGEELQQVPLVIEDAMEAVRELGYHYLWVDRFCIQQSDSKSLRDHLANMHSIYQGASFTVVAAAGSDSSFGLPGVSSRARAPQAEATIDGRLLVSSVESFPGILSCKWKSRAWTYQEELFSNRQLIFTSHQVSFHCLQSEHCEVYTSPATITPGVLNRTGNRTCSIWEHIELYSKRNLTYDSDSLNGLRATINSFTESAEGPVGSLWGIPFSETIAALDHDHPSGRAGTSSMMGMLSRARYASPSAVFGYGLTWKFLPREHQVLRRRTEFPTWSWTSCVGQVEYPRLPWLTTNQPAMPDPELDIAVLGPDGCRMPISAYFDASLEPSRYLHAKAWSVRDALTFNLAEGTALLDLGDTDNELKGFIQFDSIPTSDHRDKFEILSEAQNSQQRWEAIITYVAPGVGGANVPFVLILAMVEDAQYPDRTVYERIGCIPNLQLIWKPKATRRAARALGQKRQSPRPTMRWAAEIIDEQEKKSIKEAKWINDMRAQSLQQREAQPETRPIADLTKGGTGEVDPSEQTASVKGMLTGLEECEQRTMSEEARLVNTMGQVHIGETDEIPTSSISAGVDADNSTRDHDEASKADTSPIETVDAHAQESHLDETYDGDTSDSSSGDSYDTGDGFVNSIIFQEREKACFPRIPMVRREFVIR</sequence>
<keyword evidence="4" id="KW-1185">Reference proteome</keyword>
<dbReference type="InterPro" id="IPR010730">
    <property type="entry name" value="HET"/>
</dbReference>
<dbReference type="AlphaFoldDB" id="A0AA35LRV4"/>
<feature type="compositionally biased region" description="Basic and acidic residues" evidence="1">
    <location>
        <begin position="843"/>
        <end position="853"/>
    </location>
</feature>
<evidence type="ECO:0000313" key="4">
    <source>
        <dbReference type="Proteomes" id="UP001160390"/>
    </source>
</evidence>
<dbReference type="Proteomes" id="UP001160390">
    <property type="component" value="Unassembled WGS sequence"/>
</dbReference>
<dbReference type="Pfam" id="PF06985">
    <property type="entry name" value="HET"/>
    <property type="match status" value="1"/>
</dbReference>
<evidence type="ECO:0000256" key="1">
    <source>
        <dbReference type="SAM" id="MobiDB-lite"/>
    </source>
</evidence>